<name>A0A3M9N8W0_9BACT</name>
<comment type="caution">
    <text evidence="1">The sequence shown here is derived from an EMBL/GenBank/DDBJ whole genome shotgun (WGS) entry which is preliminary data.</text>
</comment>
<dbReference type="Proteomes" id="UP000267223">
    <property type="component" value="Unassembled WGS sequence"/>
</dbReference>
<keyword evidence="2" id="KW-1185">Reference proteome</keyword>
<evidence type="ECO:0000313" key="2">
    <source>
        <dbReference type="Proteomes" id="UP000267223"/>
    </source>
</evidence>
<dbReference type="AlphaFoldDB" id="A0A3M9N8W0"/>
<accession>A0A3M9N8W0</accession>
<evidence type="ECO:0000313" key="1">
    <source>
        <dbReference type="EMBL" id="RNI34181.1"/>
    </source>
</evidence>
<reference evidence="1 2" key="1">
    <citation type="submission" date="2018-11" db="EMBL/GenBank/DDBJ databases">
        <title>Draft genome sequence of Ferruginibacter sp. BO-59.</title>
        <authorList>
            <person name="Im W.T."/>
        </authorList>
    </citation>
    <scope>NUCLEOTIDE SEQUENCE [LARGE SCALE GENOMIC DNA]</scope>
    <source>
        <strain evidence="1 2">BO-59</strain>
    </source>
</reference>
<proteinExistence type="predicted"/>
<sequence>MGTVFLLQPIISIPENANATTNAFLIIWNILIQQTKNYADEFLPNLHQYRIKNWCKSRFTVPGFLLILNEAYQVRNKKNL</sequence>
<organism evidence="1 2">
    <name type="scientific">Hanamia caeni</name>
    <dbReference type="NCBI Taxonomy" id="2294116"/>
    <lineage>
        <taxon>Bacteria</taxon>
        <taxon>Pseudomonadati</taxon>
        <taxon>Bacteroidota</taxon>
        <taxon>Chitinophagia</taxon>
        <taxon>Chitinophagales</taxon>
        <taxon>Chitinophagaceae</taxon>
        <taxon>Hanamia</taxon>
    </lineage>
</organism>
<gene>
    <name evidence="1" type="ORF">EFY79_15870</name>
</gene>
<protein>
    <submittedName>
        <fullName evidence="1">Uncharacterized protein</fullName>
    </submittedName>
</protein>
<dbReference type="EMBL" id="RJJR01000014">
    <property type="protein sequence ID" value="RNI34181.1"/>
    <property type="molecule type" value="Genomic_DNA"/>
</dbReference>